<dbReference type="Proteomes" id="UP000319313">
    <property type="component" value="Unassembled WGS sequence"/>
</dbReference>
<proteinExistence type="predicted"/>
<dbReference type="InterPro" id="IPR013424">
    <property type="entry name" value="Ice-binding_C"/>
</dbReference>
<evidence type="ECO:0000313" key="1">
    <source>
        <dbReference type="EMBL" id="TRU23642.1"/>
    </source>
</evidence>
<sequence>MAIIYVKSSSTGNGSAWNNAYGSLASAITAKLCRKINNVLDLISGFTLATTGMLQPPISVPEPSNLIGFITLSGLMLGNAVKKARKSG</sequence>
<accession>A0A552DN80</accession>
<organism evidence="1 2">
    <name type="scientific">Microcystis aeruginosa Ma_SC_T_19800800_S464</name>
    <dbReference type="NCBI Taxonomy" id="2486257"/>
    <lineage>
        <taxon>Bacteria</taxon>
        <taxon>Bacillati</taxon>
        <taxon>Cyanobacteriota</taxon>
        <taxon>Cyanophyceae</taxon>
        <taxon>Oscillatoriophycideae</taxon>
        <taxon>Chroococcales</taxon>
        <taxon>Microcystaceae</taxon>
        <taxon>Microcystis</taxon>
    </lineage>
</organism>
<gene>
    <name evidence="1" type="ORF">EWV81_15610</name>
</gene>
<protein>
    <submittedName>
        <fullName evidence="1">PEP-CTERM sorting domain-containing protein</fullName>
    </submittedName>
</protein>
<comment type="caution">
    <text evidence="1">The sequence shown here is derived from an EMBL/GenBank/DDBJ whole genome shotgun (WGS) entry which is preliminary data.</text>
</comment>
<evidence type="ECO:0000313" key="2">
    <source>
        <dbReference type="Proteomes" id="UP000319313"/>
    </source>
</evidence>
<name>A0A552DN80_MICAE</name>
<dbReference type="AlphaFoldDB" id="A0A552DN80"/>
<reference evidence="1 2" key="1">
    <citation type="submission" date="2019-01" db="EMBL/GenBank/DDBJ databases">
        <title>Coherence of Microcystis species and biogeography revealed through population genomics.</title>
        <authorList>
            <person name="Perez-Carrascal O.M."/>
            <person name="Terrat Y."/>
            <person name="Giani A."/>
            <person name="Fortin N."/>
            <person name="Tromas N."/>
            <person name="Shapiro B.J."/>
        </authorList>
    </citation>
    <scope>NUCLEOTIDE SEQUENCE [LARGE SCALE GENOMIC DNA]</scope>
    <source>
        <strain evidence="1">Ma_SC_T_19800800_S464</strain>
    </source>
</reference>
<dbReference type="NCBIfam" id="TIGR02595">
    <property type="entry name" value="PEP_CTERM"/>
    <property type="match status" value="1"/>
</dbReference>
<dbReference type="EMBL" id="SFBL01000143">
    <property type="protein sequence ID" value="TRU23642.1"/>
    <property type="molecule type" value="Genomic_DNA"/>
</dbReference>